<feature type="domain" description="MOSC" evidence="2">
    <location>
        <begin position="262"/>
        <end position="465"/>
    </location>
</feature>
<dbReference type="STRING" id="655827.E9EAB6"/>
<dbReference type="Proteomes" id="UP000002499">
    <property type="component" value="Unassembled WGS sequence"/>
</dbReference>
<evidence type="ECO:0000313" key="4">
    <source>
        <dbReference type="Proteomes" id="UP000002499"/>
    </source>
</evidence>
<dbReference type="InterPro" id="IPR005303">
    <property type="entry name" value="MOCOS_middle"/>
</dbReference>
<organism evidence="4">
    <name type="scientific">Metarhizium acridum (strain CQMa 102)</name>
    <dbReference type="NCBI Taxonomy" id="655827"/>
    <lineage>
        <taxon>Eukaryota</taxon>
        <taxon>Fungi</taxon>
        <taxon>Dikarya</taxon>
        <taxon>Ascomycota</taxon>
        <taxon>Pezizomycotina</taxon>
        <taxon>Sordariomycetes</taxon>
        <taxon>Hypocreomycetidae</taxon>
        <taxon>Hypocreales</taxon>
        <taxon>Clavicipitaceae</taxon>
        <taxon>Metarhizium</taxon>
    </lineage>
</organism>
<dbReference type="InterPro" id="IPR005302">
    <property type="entry name" value="MoCF_Sase_C"/>
</dbReference>
<protein>
    <submittedName>
        <fullName evidence="3">Molybdopterin cofactor sulfurase, putative</fullName>
    </submittedName>
</protein>
<gene>
    <name evidence="3" type="ORF">MAC_06815</name>
</gene>
<dbReference type="eggNOG" id="KOG2362">
    <property type="taxonomic scope" value="Eukaryota"/>
</dbReference>
<evidence type="ECO:0000313" key="3">
    <source>
        <dbReference type="EMBL" id="EFY87137.1"/>
    </source>
</evidence>
<dbReference type="SUPFAM" id="SSF50800">
    <property type="entry name" value="PK beta-barrel domain-like"/>
    <property type="match status" value="1"/>
</dbReference>
<accession>E9EAB6</accession>
<feature type="region of interest" description="Disordered" evidence="1">
    <location>
        <begin position="395"/>
        <end position="414"/>
    </location>
</feature>
<dbReference type="InterPro" id="IPR011037">
    <property type="entry name" value="Pyrv_Knase-like_insert_dom_sf"/>
</dbReference>
<sequence>MLLDILQNLRAVLTPSAIFCGLAVLLVLLSSAAAGVLCTGRNHAVRRELRQLRRVGVSPDQSNMRDQYDAQYDLPPGGSTSRPIRIKAIYIHPVKSFAPIEVDRALLTKSGFMYDRCFAIAAEVVEPDLDTGARKRFWRFISQRTKPAMSLVKTELWLPHPASDPSHVLVRSGGCVVVRFPDPERPTWLTWFESLLYTWNPAIAPEVSFIAPLNLTESHLPTHDVEKTPLRPFVIHGRTAQGIDMGAVPSVAAALPKLKRFLKISDPTPFTLFKCTPDALVRTTQNLAPLKYIGSPSVHGYTDQQPVNVASLSSVHDFAQLLPKENQPLNALRFRANVWITGAPAYDEETWKRYRIVRKNDTPGAPRRARVDAVLCVVCRTSRCTMPNVDPDKGVFDADKPAADKKKGRPQPSTTLIRHRTVETGNNAAMGYMGMHCVPEDRSLDEAQEQNAGLYVAVGDEIEVLERGEHFYGSTGDDY</sequence>
<evidence type="ECO:0000259" key="2">
    <source>
        <dbReference type="PROSITE" id="PS51340"/>
    </source>
</evidence>
<dbReference type="Pfam" id="PF03473">
    <property type="entry name" value="MOSC"/>
    <property type="match status" value="1"/>
</dbReference>
<keyword evidence="4" id="KW-1185">Reference proteome</keyword>
<evidence type="ECO:0000256" key="1">
    <source>
        <dbReference type="SAM" id="MobiDB-lite"/>
    </source>
</evidence>
<dbReference type="PANTHER" id="PTHR14237:SF23">
    <property type="entry name" value="MOSC DOMAIN PROTEIN (AFU_ORTHOLOGUE AFUA_7G05900)"/>
    <property type="match status" value="1"/>
</dbReference>
<proteinExistence type="predicted"/>
<dbReference type="GO" id="GO:0030170">
    <property type="term" value="F:pyridoxal phosphate binding"/>
    <property type="evidence" value="ECO:0007669"/>
    <property type="project" value="InterPro"/>
</dbReference>
<dbReference type="PROSITE" id="PS51340">
    <property type="entry name" value="MOSC"/>
    <property type="match status" value="1"/>
</dbReference>
<dbReference type="OrthoDB" id="17255at2759"/>
<dbReference type="GO" id="GO:0003824">
    <property type="term" value="F:catalytic activity"/>
    <property type="evidence" value="ECO:0007669"/>
    <property type="project" value="InterPro"/>
</dbReference>
<dbReference type="OMA" id="TELWLPH"/>
<dbReference type="GO" id="GO:0030151">
    <property type="term" value="F:molybdenum ion binding"/>
    <property type="evidence" value="ECO:0007669"/>
    <property type="project" value="InterPro"/>
</dbReference>
<dbReference type="KEGG" id="maw:19251126"/>
<dbReference type="HOGENOM" id="CLU_028286_7_1_1"/>
<reference evidence="3 4" key="1">
    <citation type="journal article" date="2011" name="PLoS Genet.">
        <title>Genome sequencing and comparative transcriptomics of the model entomopathogenic fungi Metarhizium anisopliae and M. acridum.</title>
        <authorList>
            <person name="Gao Q."/>
            <person name="Jin K."/>
            <person name="Ying S.H."/>
            <person name="Zhang Y."/>
            <person name="Xiao G."/>
            <person name="Shang Y."/>
            <person name="Duan Z."/>
            <person name="Hu X."/>
            <person name="Xie X.Q."/>
            <person name="Zhou G."/>
            <person name="Peng G."/>
            <person name="Luo Z."/>
            <person name="Huang W."/>
            <person name="Wang B."/>
            <person name="Fang W."/>
            <person name="Wang S."/>
            <person name="Zhong Y."/>
            <person name="Ma L.J."/>
            <person name="St Leger R.J."/>
            <person name="Zhao G.P."/>
            <person name="Pei Y."/>
            <person name="Feng M.G."/>
            <person name="Xia Y."/>
            <person name="Wang C."/>
        </authorList>
    </citation>
    <scope>NUCLEOTIDE SEQUENCE [LARGE SCALE GENOMIC DNA]</scope>
    <source>
        <strain evidence="3 4">CQMa 102</strain>
    </source>
</reference>
<dbReference type="PANTHER" id="PTHR14237">
    <property type="entry name" value="MOLYBDOPTERIN COFACTOR SULFURASE MOSC"/>
    <property type="match status" value="1"/>
</dbReference>
<dbReference type="AlphaFoldDB" id="E9EAB6"/>
<name>E9EAB6_METAQ</name>
<dbReference type="EMBL" id="GL698532">
    <property type="protein sequence ID" value="EFY87137.1"/>
    <property type="molecule type" value="Genomic_DNA"/>
</dbReference>
<feature type="compositionally biased region" description="Basic and acidic residues" evidence="1">
    <location>
        <begin position="395"/>
        <end position="405"/>
    </location>
</feature>
<dbReference type="GeneID" id="19251126"/>
<dbReference type="Pfam" id="PF03476">
    <property type="entry name" value="MOSC_N"/>
    <property type="match status" value="1"/>
</dbReference>
<dbReference type="InParanoid" id="E9EAB6"/>